<dbReference type="Gene3D" id="1.20.1280.170">
    <property type="entry name" value="Exocyst complex component Exo70"/>
    <property type="match status" value="1"/>
</dbReference>
<dbReference type="InterPro" id="IPR016159">
    <property type="entry name" value="Cullin_repeat-like_dom_sf"/>
</dbReference>
<gene>
    <name evidence="5" type="ORF">TSUD_246140</name>
</gene>
<dbReference type="InterPro" id="IPR046364">
    <property type="entry name" value="Exo70_C"/>
</dbReference>
<evidence type="ECO:0000256" key="3">
    <source>
        <dbReference type="RuleBase" id="RU365026"/>
    </source>
</evidence>
<reference evidence="6" key="1">
    <citation type="journal article" date="2017" name="Front. Plant Sci.">
        <title>Climate Clever Clovers: New Paradigm to Reduce the Environmental Footprint of Ruminants by Breeding Low Methanogenic Forages Utilizing Haplotype Variation.</title>
        <authorList>
            <person name="Kaur P."/>
            <person name="Appels R."/>
            <person name="Bayer P.E."/>
            <person name="Keeble-Gagnere G."/>
            <person name="Wang J."/>
            <person name="Hirakawa H."/>
            <person name="Shirasawa K."/>
            <person name="Vercoe P."/>
            <person name="Stefanova K."/>
            <person name="Durmic Z."/>
            <person name="Nichols P."/>
            <person name="Revell C."/>
            <person name="Isobe S.N."/>
            <person name="Edwards D."/>
            <person name="Erskine W."/>
        </authorList>
    </citation>
    <scope>NUCLEOTIDE SEQUENCE [LARGE SCALE GENOMIC DNA]</scope>
    <source>
        <strain evidence="6">cv. Daliak</strain>
    </source>
</reference>
<dbReference type="SUPFAM" id="SSF74788">
    <property type="entry name" value="Cullin repeat-like"/>
    <property type="match status" value="1"/>
</dbReference>
<dbReference type="OrthoDB" id="1357613at2759"/>
<accession>A0A2Z6LVY2</accession>
<dbReference type="GO" id="GO:0015031">
    <property type="term" value="P:protein transport"/>
    <property type="evidence" value="ECO:0007669"/>
    <property type="project" value="UniProtKB-KW"/>
</dbReference>
<sequence>MNYQRNSWNKVLEFMKLDNNASMQPNEEANSMKDKLKSFNKLFGKICRVQSSWFIVDKHLKREIITSIVKLLLPAYAKFIRRFQRVLQFGKNADKYIKYEMEDIATGLDDLFQGSSKSD</sequence>
<keyword evidence="3" id="KW-0653">Protein transport</keyword>
<evidence type="ECO:0000256" key="1">
    <source>
        <dbReference type="ARBA" id="ARBA00006756"/>
    </source>
</evidence>
<feature type="domain" description="Exocyst complex subunit Exo70 C-terminal" evidence="4">
    <location>
        <begin position="2"/>
        <end position="109"/>
    </location>
</feature>
<evidence type="ECO:0000313" key="6">
    <source>
        <dbReference type="Proteomes" id="UP000242715"/>
    </source>
</evidence>
<dbReference type="AlphaFoldDB" id="A0A2Z6LVY2"/>
<organism evidence="5 6">
    <name type="scientific">Trifolium subterraneum</name>
    <name type="common">Subterranean clover</name>
    <dbReference type="NCBI Taxonomy" id="3900"/>
    <lineage>
        <taxon>Eukaryota</taxon>
        <taxon>Viridiplantae</taxon>
        <taxon>Streptophyta</taxon>
        <taxon>Embryophyta</taxon>
        <taxon>Tracheophyta</taxon>
        <taxon>Spermatophyta</taxon>
        <taxon>Magnoliopsida</taxon>
        <taxon>eudicotyledons</taxon>
        <taxon>Gunneridae</taxon>
        <taxon>Pentapetalae</taxon>
        <taxon>rosids</taxon>
        <taxon>fabids</taxon>
        <taxon>Fabales</taxon>
        <taxon>Fabaceae</taxon>
        <taxon>Papilionoideae</taxon>
        <taxon>50 kb inversion clade</taxon>
        <taxon>NPAAA clade</taxon>
        <taxon>Hologalegina</taxon>
        <taxon>IRL clade</taxon>
        <taxon>Trifolieae</taxon>
        <taxon>Trifolium</taxon>
    </lineage>
</organism>
<comment type="similarity">
    <text evidence="1 3">Belongs to the EXO70 family.</text>
</comment>
<dbReference type="EMBL" id="DF973134">
    <property type="protein sequence ID" value="GAU13244.1"/>
    <property type="molecule type" value="Genomic_DNA"/>
</dbReference>
<keyword evidence="2 3" id="KW-0813">Transport</keyword>
<protein>
    <recommendedName>
        <fullName evidence="3">Exocyst subunit Exo70 family protein</fullName>
    </recommendedName>
</protein>
<dbReference type="PANTHER" id="PTHR12542:SF96">
    <property type="entry name" value="EXOCYST COMPLEX COMPONENT EXO70B1"/>
    <property type="match status" value="1"/>
</dbReference>
<evidence type="ECO:0000259" key="4">
    <source>
        <dbReference type="Pfam" id="PF03081"/>
    </source>
</evidence>
<dbReference type="PANTHER" id="PTHR12542">
    <property type="entry name" value="EXOCYST COMPLEX PROTEIN EXO70"/>
    <property type="match status" value="1"/>
</dbReference>
<evidence type="ECO:0000256" key="2">
    <source>
        <dbReference type="ARBA" id="ARBA00022448"/>
    </source>
</evidence>
<keyword evidence="3" id="KW-0268">Exocytosis</keyword>
<evidence type="ECO:0000313" key="5">
    <source>
        <dbReference type="EMBL" id="GAU13244.1"/>
    </source>
</evidence>
<dbReference type="GO" id="GO:0005546">
    <property type="term" value="F:phosphatidylinositol-4,5-bisphosphate binding"/>
    <property type="evidence" value="ECO:0007669"/>
    <property type="project" value="InterPro"/>
</dbReference>
<proteinExistence type="inferred from homology"/>
<dbReference type="GO" id="GO:0000145">
    <property type="term" value="C:exocyst"/>
    <property type="evidence" value="ECO:0007669"/>
    <property type="project" value="InterPro"/>
</dbReference>
<comment type="function">
    <text evidence="3">Component of the exocyst complex.</text>
</comment>
<name>A0A2Z6LVY2_TRISU</name>
<dbReference type="Proteomes" id="UP000242715">
    <property type="component" value="Unassembled WGS sequence"/>
</dbReference>
<keyword evidence="6" id="KW-1185">Reference proteome</keyword>
<dbReference type="InterPro" id="IPR004140">
    <property type="entry name" value="Exo70"/>
</dbReference>
<dbReference type="GO" id="GO:0006887">
    <property type="term" value="P:exocytosis"/>
    <property type="evidence" value="ECO:0007669"/>
    <property type="project" value="UniProtKB-KW"/>
</dbReference>
<dbReference type="Pfam" id="PF03081">
    <property type="entry name" value="Exo70_C"/>
    <property type="match status" value="1"/>
</dbReference>